<sequence>MSSSVKICLNHAAYRVALICPLEVELSAARYMLDEEHERLPRKKHDINSYILGRLSGHNVVIASLPEGSQGTVSAATVATNLTRTFPSIELRLLVGIAGGVPSEKNDIHLGDVVVSTPQATLGGVLEYDLGKTTPTGFERKGFLCPPPTEWRSVMTTMKSDHRISSNRIRDFLSEMLSRYPQLAEYQRPPPEKDILFEPSYQHDRKQSTCVNCDKFKAVNRPRREGPDKPVVFYGLIASGNRVMKDATERDKISKDSYGAICFEMEAAGLMNDFQCIVIRGISDYSDSHKNDDWHPYAAAAAAALAKEILSYMDVIDGTLAL</sequence>
<dbReference type="SUPFAM" id="SSF53167">
    <property type="entry name" value="Purine and uridine phosphorylases"/>
    <property type="match status" value="1"/>
</dbReference>
<accession>A0A0C3HKU8</accession>
<dbReference type="Gene3D" id="3.40.50.1580">
    <property type="entry name" value="Nucleoside phosphorylase domain"/>
    <property type="match status" value="1"/>
</dbReference>
<dbReference type="Proteomes" id="UP000054321">
    <property type="component" value="Unassembled WGS sequence"/>
</dbReference>
<dbReference type="InParanoid" id="A0A0C3HKU8"/>
<keyword evidence="3" id="KW-1185">Reference proteome</keyword>
<dbReference type="HOGENOM" id="CLU_000288_34_22_1"/>
<reference evidence="3" key="2">
    <citation type="submission" date="2015-01" db="EMBL/GenBank/DDBJ databases">
        <title>Evolutionary Origins and Diversification of the Mycorrhizal Mutualists.</title>
        <authorList>
            <consortium name="DOE Joint Genome Institute"/>
            <consortium name="Mycorrhizal Genomics Consortium"/>
            <person name="Kohler A."/>
            <person name="Kuo A."/>
            <person name="Nagy L.G."/>
            <person name="Floudas D."/>
            <person name="Copeland A."/>
            <person name="Barry K.W."/>
            <person name="Cichocki N."/>
            <person name="Veneault-Fourrey C."/>
            <person name="LaButti K."/>
            <person name="Lindquist E.A."/>
            <person name="Lipzen A."/>
            <person name="Lundell T."/>
            <person name="Morin E."/>
            <person name="Murat C."/>
            <person name="Riley R."/>
            <person name="Ohm R."/>
            <person name="Sun H."/>
            <person name="Tunlid A."/>
            <person name="Henrissat B."/>
            <person name="Grigoriev I.V."/>
            <person name="Hibbett D.S."/>
            <person name="Martin F."/>
        </authorList>
    </citation>
    <scope>NUCLEOTIDE SEQUENCE [LARGE SCALE GENOMIC DNA]</scope>
    <source>
        <strain evidence="3">Zn</strain>
    </source>
</reference>
<dbReference type="InterPro" id="IPR035994">
    <property type="entry name" value="Nucleoside_phosphorylase_sf"/>
</dbReference>
<feature type="domain" description="Nucleoside phosphorylase" evidence="1">
    <location>
        <begin position="16"/>
        <end position="310"/>
    </location>
</feature>
<dbReference type="GO" id="GO:0009116">
    <property type="term" value="P:nucleoside metabolic process"/>
    <property type="evidence" value="ECO:0007669"/>
    <property type="project" value="InterPro"/>
</dbReference>
<evidence type="ECO:0000313" key="2">
    <source>
        <dbReference type="EMBL" id="KIN02967.1"/>
    </source>
</evidence>
<dbReference type="InterPro" id="IPR000845">
    <property type="entry name" value="Nucleoside_phosphorylase_d"/>
</dbReference>
<dbReference type="GO" id="GO:0003824">
    <property type="term" value="F:catalytic activity"/>
    <property type="evidence" value="ECO:0007669"/>
    <property type="project" value="InterPro"/>
</dbReference>
<dbReference type="PANTHER" id="PTHR46082:SF11">
    <property type="entry name" value="AAA+ ATPASE DOMAIN-CONTAINING PROTEIN-RELATED"/>
    <property type="match status" value="1"/>
</dbReference>
<dbReference type="STRING" id="913774.A0A0C3HKU8"/>
<protein>
    <recommendedName>
        <fullName evidence="1">Nucleoside phosphorylase domain-containing protein</fullName>
    </recommendedName>
</protein>
<dbReference type="EMBL" id="KN832874">
    <property type="protein sequence ID" value="KIN02967.1"/>
    <property type="molecule type" value="Genomic_DNA"/>
</dbReference>
<evidence type="ECO:0000313" key="3">
    <source>
        <dbReference type="Proteomes" id="UP000054321"/>
    </source>
</evidence>
<proteinExistence type="predicted"/>
<dbReference type="Pfam" id="PF01048">
    <property type="entry name" value="PNP_UDP_1"/>
    <property type="match status" value="1"/>
</dbReference>
<reference evidence="2 3" key="1">
    <citation type="submission" date="2014-04" db="EMBL/GenBank/DDBJ databases">
        <authorList>
            <consortium name="DOE Joint Genome Institute"/>
            <person name="Kuo A."/>
            <person name="Martino E."/>
            <person name="Perotto S."/>
            <person name="Kohler A."/>
            <person name="Nagy L.G."/>
            <person name="Floudas D."/>
            <person name="Copeland A."/>
            <person name="Barry K.W."/>
            <person name="Cichocki N."/>
            <person name="Veneault-Fourrey C."/>
            <person name="LaButti K."/>
            <person name="Lindquist E.A."/>
            <person name="Lipzen A."/>
            <person name="Lundell T."/>
            <person name="Morin E."/>
            <person name="Murat C."/>
            <person name="Sun H."/>
            <person name="Tunlid A."/>
            <person name="Henrissat B."/>
            <person name="Grigoriev I.V."/>
            <person name="Hibbett D.S."/>
            <person name="Martin F."/>
            <person name="Nordberg H.P."/>
            <person name="Cantor M.N."/>
            <person name="Hua S.X."/>
        </authorList>
    </citation>
    <scope>NUCLEOTIDE SEQUENCE [LARGE SCALE GENOMIC DNA]</scope>
    <source>
        <strain evidence="2 3">Zn</strain>
    </source>
</reference>
<name>A0A0C3HKU8_OIDMZ</name>
<dbReference type="AlphaFoldDB" id="A0A0C3HKU8"/>
<organism evidence="2 3">
    <name type="scientific">Oidiodendron maius (strain Zn)</name>
    <dbReference type="NCBI Taxonomy" id="913774"/>
    <lineage>
        <taxon>Eukaryota</taxon>
        <taxon>Fungi</taxon>
        <taxon>Dikarya</taxon>
        <taxon>Ascomycota</taxon>
        <taxon>Pezizomycotina</taxon>
        <taxon>Leotiomycetes</taxon>
        <taxon>Leotiomycetes incertae sedis</taxon>
        <taxon>Myxotrichaceae</taxon>
        <taxon>Oidiodendron</taxon>
    </lineage>
</organism>
<dbReference type="PANTHER" id="PTHR46082">
    <property type="entry name" value="ATP/GTP-BINDING PROTEIN-RELATED"/>
    <property type="match status" value="1"/>
</dbReference>
<gene>
    <name evidence="2" type="ORF">OIDMADRAFT_119414</name>
</gene>
<evidence type="ECO:0000259" key="1">
    <source>
        <dbReference type="Pfam" id="PF01048"/>
    </source>
</evidence>
<dbReference type="OrthoDB" id="1577640at2759"/>
<dbReference type="InterPro" id="IPR053137">
    <property type="entry name" value="NLR-like"/>
</dbReference>